<reference evidence="2 3" key="1">
    <citation type="journal article" date="2010" name="Stand. Genomic Sci.">
        <title>Complete genome sequence of Meiothermus silvanus type strain (VI-R2).</title>
        <authorList>
            <person name="Sikorski J."/>
            <person name="Tindall B.J."/>
            <person name="Lowry S."/>
            <person name="Lucas S."/>
            <person name="Nolan M."/>
            <person name="Copeland A."/>
            <person name="Glavina Del Rio T."/>
            <person name="Tice H."/>
            <person name="Cheng J.F."/>
            <person name="Han C."/>
            <person name="Pitluck S."/>
            <person name="Liolios K."/>
            <person name="Ivanova N."/>
            <person name="Mavromatis K."/>
            <person name="Mikhailova N."/>
            <person name="Pati A."/>
            <person name="Goodwin L."/>
            <person name="Chen A."/>
            <person name="Palaniappan K."/>
            <person name="Land M."/>
            <person name="Hauser L."/>
            <person name="Chang Y.J."/>
            <person name="Jeffries C.D."/>
            <person name="Rohde M."/>
            <person name="Goker M."/>
            <person name="Woyke T."/>
            <person name="Bristow J."/>
            <person name="Eisen J.A."/>
            <person name="Markowitz V."/>
            <person name="Hugenholtz P."/>
            <person name="Kyrpides N.C."/>
            <person name="Klenk H.P."/>
            <person name="Lapidus A."/>
        </authorList>
    </citation>
    <scope>NUCLEOTIDE SEQUENCE [LARGE SCALE GENOMIC DNA]</scope>
    <source>
        <strain evidence="3">ATCC 700542 / DSM 9946 / VI-R2</strain>
    </source>
</reference>
<keyword evidence="3" id="KW-1185">Reference proteome</keyword>
<dbReference type="HOGENOM" id="CLU_031285_12_4_0"/>
<feature type="chain" id="PRO_5003093131" evidence="1">
    <location>
        <begin position="24"/>
        <end position="422"/>
    </location>
</feature>
<accession>D7BAB2</accession>
<evidence type="ECO:0000313" key="2">
    <source>
        <dbReference type="EMBL" id="ADH64247.1"/>
    </source>
</evidence>
<dbReference type="PANTHER" id="PTHR43649:SF14">
    <property type="entry name" value="BLR3389 PROTEIN"/>
    <property type="match status" value="1"/>
</dbReference>
<dbReference type="Pfam" id="PF01547">
    <property type="entry name" value="SBP_bac_1"/>
    <property type="match status" value="1"/>
</dbReference>
<dbReference type="KEGG" id="msv:Mesil_2391"/>
<dbReference type="EMBL" id="CP002042">
    <property type="protein sequence ID" value="ADH64247.1"/>
    <property type="molecule type" value="Genomic_DNA"/>
</dbReference>
<feature type="signal peptide" evidence="1">
    <location>
        <begin position="1"/>
        <end position="23"/>
    </location>
</feature>
<sequence>MKRRMWLIAALGACLLAAGLTQSNLTGRLVYNSNQSDPKPRALDAKIVEAFKKKNPNLQMEFNTVDHETFQNTSIRTYLASDNPPDVLTWFAGNRMRAFSSRGLAADITDVWKSNNWEKVYPKGFQALSKDASGKYVFVPVSYYWWAVYYRKDIFNKLGLKEPKTWDEFLAVCKKLKDAGYTPIVNAAKETWPQGGWFDFLDMRVNGPAFHKDLTDGKIPYTDARVKKVFTYWRQLVDNKYLLENPAAYTWQDAANLMIQGKGAMYLMGDFLRDQYPDDREAAELDFFRFPIIDPKVPIGEEAPTDGYFIPAKAKNMANAKAFLSFLGSKEVAEMAAQDIGRLPVRNDVDVKTLFKDKPHIQKGIALLADADDILQFYDRDTVPEMARIGMDGFVKFLSNPTQADAILADLENQRKRIFGQR</sequence>
<dbReference type="Proteomes" id="UP000001916">
    <property type="component" value="Chromosome"/>
</dbReference>
<dbReference type="Gene3D" id="3.40.190.10">
    <property type="entry name" value="Periplasmic binding protein-like II"/>
    <property type="match status" value="2"/>
</dbReference>
<name>D7BAB2_ALLS1</name>
<dbReference type="InterPro" id="IPR006059">
    <property type="entry name" value="SBP"/>
</dbReference>
<dbReference type="PANTHER" id="PTHR43649">
    <property type="entry name" value="ARABINOSE-BINDING PROTEIN-RELATED"/>
    <property type="match status" value="1"/>
</dbReference>
<protein>
    <submittedName>
        <fullName evidence="2">Extracellular solute-binding protein family 1</fullName>
    </submittedName>
</protein>
<keyword evidence="1" id="KW-0732">Signal</keyword>
<dbReference type="eggNOG" id="COG1653">
    <property type="taxonomic scope" value="Bacteria"/>
</dbReference>
<evidence type="ECO:0000313" key="3">
    <source>
        <dbReference type="Proteomes" id="UP000001916"/>
    </source>
</evidence>
<proteinExistence type="predicted"/>
<organism evidence="2 3">
    <name type="scientific">Allomeiothermus silvanus (strain ATCC 700542 / DSM 9946 / NBRC 106475 / NCIMB 13440 / VI-R2)</name>
    <name type="common">Thermus silvanus</name>
    <dbReference type="NCBI Taxonomy" id="526227"/>
    <lineage>
        <taxon>Bacteria</taxon>
        <taxon>Thermotogati</taxon>
        <taxon>Deinococcota</taxon>
        <taxon>Deinococci</taxon>
        <taxon>Thermales</taxon>
        <taxon>Thermaceae</taxon>
        <taxon>Allomeiothermus</taxon>
    </lineage>
</organism>
<dbReference type="OrthoDB" id="9798191at2"/>
<dbReference type="AlphaFoldDB" id="D7BAB2"/>
<dbReference type="InterPro" id="IPR050490">
    <property type="entry name" value="Bact_solute-bd_prot1"/>
</dbReference>
<evidence type="ECO:0000256" key="1">
    <source>
        <dbReference type="SAM" id="SignalP"/>
    </source>
</evidence>
<dbReference type="SUPFAM" id="SSF53850">
    <property type="entry name" value="Periplasmic binding protein-like II"/>
    <property type="match status" value="1"/>
</dbReference>
<dbReference type="STRING" id="526227.Mesil_2391"/>
<gene>
    <name evidence="2" type="ordered locus">Mesil_2391</name>
</gene>
<dbReference type="RefSeq" id="WP_013158790.1">
    <property type="nucleotide sequence ID" value="NC_014212.1"/>
</dbReference>